<sequence length="44" mass="5021">MKKGRQEGEQKGMLKTALKMKKAGFSIKDIIKVTDLTKEQIEQL</sequence>
<organism evidence="1 2">
    <name type="scientific">Microscilla marina ATCC 23134</name>
    <dbReference type="NCBI Taxonomy" id="313606"/>
    <lineage>
        <taxon>Bacteria</taxon>
        <taxon>Pseudomonadati</taxon>
        <taxon>Bacteroidota</taxon>
        <taxon>Cytophagia</taxon>
        <taxon>Cytophagales</taxon>
        <taxon>Microscillaceae</taxon>
        <taxon>Microscilla</taxon>
    </lineage>
</organism>
<keyword evidence="2" id="KW-1185">Reference proteome</keyword>
<reference evidence="1 2" key="1">
    <citation type="submission" date="2007-01" db="EMBL/GenBank/DDBJ databases">
        <authorList>
            <person name="Haygood M."/>
            <person name="Podell S."/>
            <person name="Anderson C."/>
            <person name="Hopkinson B."/>
            <person name="Roe K."/>
            <person name="Barbeau K."/>
            <person name="Gaasterland T."/>
            <person name="Ferriera S."/>
            <person name="Johnson J."/>
            <person name="Kravitz S."/>
            <person name="Beeson K."/>
            <person name="Sutton G."/>
            <person name="Rogers Y.-H."/>
            <person name="Friedman R."/>
            <person name="Frazier M."/>
            <person name="Venter J.C."/>
        </authorList>
    </citation>
    <scope>NUCLEOTIDE SEQUENCE [LARGE SCALE GENOMIC DNA]</scope>
    <source>
        <strain evidence="1 2">ATCC 23134</strain>
    </source>
</reference>
<dbReference type="AlphaFoldDB" id="A1ZCV1"/>
<comment type="caution">
    <text evidence="1">The sequence shown here is derived from an EMBL/GenBank/DDBJ whole genome shotgun (WGS) entry which is preliminary data.</text>
</comment>
<proteinExistence type="predicted"/>
<evidence type="ECO:0000313" key="2">
    <source>
        <dbReference type="Proteomes" id="UP000004095"/>
    </source>
</evidence>
<evidence type="ECO:0000313" key="1">
    <source>
        <dbReference type="EMBL" id="EAY31490.1"/>
    </source>
</evidence>
<accession>A1ZCV1</accession>
<gene>
    <name evidence="1" type="ORF">M23134_04996</name>
</gene>
<dbReference type="Proteomes" id="UP000004095">
    <property type="component" value="Unassembled WGS sequence"/>
</dbReference>
<protein>
    <submittedName>
        <fullName evidence="1">Transposase</fullName>
    </submittedName>
</protein>
<dbReference type="RefSeq" id="WP_002693122.1">
    <property type="nucleotide sequence ID" value="NZ_AAWS01000002.1"/>
</dbReference>
<dbReference type="EMBL" id="AAWS01000002">
    <property type="protein sequence ID" value="EAY31490.1"/>
    <property type="molecule type" value="Genomic_DNA"/>
</dbReference>
<name>A1ZCV1_MICM2</name>